<dbReference type="EMBL" id="JACHIG010000001">
    <property type="protein sequence ID" value="MBB5031090.1"/>
    <property type="molecule type" value="Genomic_DNA"/>
</dbReference>
<keyword evidence="1" id="KW-0812">Transmembrane</keyword>
<dbReference type="Gene3D" id="1.20.120.1760">
    <property type="match status" value="1"/>
</dbReference>
<gene>
    <name evidence="2" type="ORF">HNQ65_000644</name>
</gene>
<comment type="caution">
    <text evidence="2">The sequence shown here is derived from an EMBL/GenBank/DDBJ whole genome shotgun (WGS) entry which is preliminary data.</text>
</comment>
<name>A0A7W7Y7V5_9BACT</name>
<feature type="transmembrane region" description="Helical" evidence="1">
    <location>
        <begin position="176"/>
        <end position="192"/>
    </location>
</feature>
<proteinExistence type="predicted"/>
<keyword evidence="1" id="KW-1133">Transmembrane helix</keyword>
<feature type="transmembrane region" description="Helical" evidence="1">
    <location>
        <begin position="38"/>
        <end position="57"/>
    </location>
</feature>
<evidence type="ECO:0000256" key="1">
    <source>
        <dbReference type="SAM" id="Phobius"/>
    </source>
</evidence>
<sequence>MSVPEEHLASRRSLKSRDTRWAHALAAWMARCGLTPNAISVLSVVFAAGAMGCLMVAGDQNTTAGTLGAWLGALVCIQLRLLCNLMDGMVAVEGGKGSPVGAIYNDAPDRVADVLILVGAGYSGAGDPGVVKLFHVIPMGWCCAVVSVWTAYLRVLGASLTAKHDFRGPMAKQHRMAVLSGGILIELMQHLLGWERWGILTALTVIFFGGLWTCWRRLAVMAREVEAGAKLGK</sequence>
<dbReference type="InterPro" id="IPR043130">
    <property type="entry name" value="CDP-OH_PTrfase_TM_dom"/>
</dbReference>
<accession>A0A7W7Y7V5</accession>
<organism evidence="2 3">
    <name type="scientific">Prosthecobacter vanneervenii</name>
    <dbReference type="NCBI Taxonomy" id="48466"/>
    <lineage>
        <taxon>Bacteria</taxon>
        <taxon>Pseudomonadati</taxon>
        <taxon>Verrucomicrobiota</taxon>
        <taxon>Verrucomicrobiia</taxon>
        <taxon>Verrucomicrobiales</taxon>
        <taxon>Verrucomicrobiaceae</taxon>
        <taxon>Prosthecobacter</taxon>
    </lineage>
</organism>
<evidence type="ECO:0000313" key="3">
    <source>
        <dbReference type="Proteomes" id="UP000590740"/>
    </source>
</evidence>
<keyword evidence="3" id="KW-1185">Reference proteome</keyword>
<feature type="transmembrane region" description="Helical" evidence="1">
    <location>
        <begin position="198"/>
        <end position="215"/>
    </location>
</feature>
<evidence type="ECO:0000313" key="2">
    <source>
        <dbReference type="EMBL" id="MBB5031090.1"/>
    </source>
</evidence>
<reference evidence="2 3" key="1">
    <citation type="submission" date="2020-08" db="EMBL/GenBank/DDBJ databases">
        <title>Genomic Encyclopedia of Type Strains, Phase IV (KMG-IV): sequencing the most valuable type-strain genomes for metagenomic binning, comparative biology and taxonomic classification.</title>
        <authorList>
            <person name="Goeker M."/>
        </authorList>
    </citation>
    <scope>NUCLEOTIDE SEQUENCE [LARGE SCALE GENOMIC DNA]</scope>
    <source>
        <strain evidence="2 3">DSM 12252</strain>
    </source>
</reference>
<protein>
    <submittedName>
        <fullName evidence="2">Phosphatidylglycerophosphate synthase</fullName>
    </submittedName>
</protein>
<feature type="transmembrane region" description="Helical" evidence="1">
    <location>
        <begin position="64"/>
        <end position="82"/>
    </location>
</feature>
<feature type="transmembrane region" description="Helical" evidence="1">
    <location>
        <begin position="133"/>
        <end position="155"/>
    </location>
</feature>
<dbReference type="RefSeq" id="WP_184338032.1">
    <property type="nucleotide sequence ID" value="NZ_JACHIG010000001.1"/>
</dbReference>
<dbReference type="Proteomes" id="UP000590740">
    <property type="component" value="Unassembled WGS sequence"/>
</dbReference>
<keyword evidence="1" id="KW-0472">Membrane</keyword>
<dbReference type="AlphaFoldDB" id="A0A7W7Y7V5"/>